<keyword evidence="3" id="KW-1185">Reference proteome</keyword>
<dbReference type="EMBL" id="JARBDR010000640">
    <property type="protein sequence ID" value="KAJ8310631.1"/>
    <property type="molecule type" value="Genomic_DNA"/>
</dbReference>
<dbReference type="EMBL" id="JARBDR010000640">
    <property type="protein sequence ID" value="KAJ8309871.1"/>
    <property type="molecule type" value="Genomic_DNA"/>
</dbReference>
<dbReference type="PANTHER" id="PTHR31751:SF42">
    <property type="entry name" value="PROTEIN CBG10204"/>
    <property type="match status" value="1"/>
</dbReference>
<dbReference type="Proteomes" id="UP001217089">
    <property type="component" value="Unassembled WGS sequence"/>
</dbReference>
<evidence type="ECO:0000313" key="1">
    <source>
        <dbReference type="EMBL" id="KAJ8309871.1"/>
    </source>
</evidence>
<proteinExistence type="predicted"/>
<protein>
    <submittedName>
        <fullName evidence="1">Uncharacterized protein</fullName>
    </submittedName>
</protein>
<dbReference type="PANTHER" id="PTHR31751">
    <property type="entry name" value="SI:CH211-108C17.2-RELATED-RELATED"/>
    <property type="match status" value="1"/>
</dbReference>
<gene>
    <name evidence="1" type="ORF">KUTeg_011736</name>
    <name evidence="2" type="ORF">KUTeg_012496</name>
</gene>
<sequence>MKRDRPNVTHWFHCWHIAKVHDKWVSIFNHVSNVHEGHSGKYARCLHDQLNDRNWMKRGSKAYEELEKIVQGRSLVEDIKNISPAEQASGLESFHRVVSHFAPKLTHFFHAGMEA</sequence>
<reference evidence="1 3" key="1">
    <citation type="submission" date="2022-12" db="EMBL/GenBank/DDBJ databases">
        <title>Chromosome-level genome of Tegillarca granosa.</title>
        <authorList>
            <person name="Kim J."/>
        </authorList>
    </citation>
    <scope>NUCLEOTIDE SEQUENCE [LARGE SCALE GENOMIC DNA]</scope>
    <source>
        <strain evidence="1">Teg-2019</strain>
        <tissue evidence="1">Adductor muscle</tissue>
    </source>
</reference>
<feature type="non-terminal residue" evidence="1">
    <location>
        <position position="115"/>
    </location>
</feature>
<evidence type="ECO:0000313" key="3">
    <source>
        <dbReference type="Proteomes" id="UP001217089"/>
    </source>
</evidence>
<organism evidence="1 3">
    <name type="scientific">Tegillarca granosa</name>
    <name type="common">Malaysian cockle</name>
    <name type="synonym">Anadara granosa</name>
    <dbReference type="NCBI Taxonomy" id="220873"/>
    <lineage>
        <taxon>Eukaryota</taxon>
        <taxon>Metazoa</taxon>
        <taxon>Spiralia</taxon>
        <taxon>Lophotrochozoa</taxon>
        <taxon>Mollusca</taxon>
        <taxon>Bivalvia</taxon>
        <taxon>Autobranchia</taxon>
        <taxon>Pteriomorphia</taxon>
        <taxon>Arcoida</taxon>
        <taxon>Arcoidea</taxon>
        <taxon>Arcidae</taxon>
        <taxon>Tegillarca</taxon>
    </lineage>
</organism>
<comment type="caution">
    <text evidence="1">The sequence shown here is derived from an EMBL/GenBank/DDBJ whole genome shotgun (WGS) entry which is preliminary data.</text>
</comment>
<name>A0ABQ9EZY6_TEGGR</name>
<accession>A0ABQ9EZY6</accession>
<evidence type="ECO:0000313" key="2">
    <source>
        <dbReference type="EMBL" id="KAJ8310631.1"/>
    </source>
</evidence>